<name>A0A161Y7M9_COLIC</name>
<evidence type="ECO:0000256" key="4">
    <source>
        <dbReference type="ARBA" id="ARBA00023128"/>
    </source>
</evidence>
<dbReference type="AlphaFoldDB" id="A0A161Y7M9"/>
<evidence type="ECO:0000256" key="3">
    <source>
        <dbReference type="ARBA" id="ARBA00022980"/>
    </source>
</evidence>
<dbReference type="GO" id="GO:0005739">
    <property type="term" value="C:mitochondrion"/>
    <property type="evidence" value="ECO:0007669"/>
    <property type="project" value="UniProtKB-SubCell"/>
</dbReference>
<sequence length="424" mass="47152">LSHLQEETTALSQTELLPTQPPIMRRIARLRQPSLLAASPTQCTCTAAPATLPIQATARRTLSTTPATHNRFRKALWKGGEAPGPEDPYAPESSQVLRQQQLERELAEAEAELAAYEADAQNHVKTQKSDKERKHVTSRLTSKIKNPRVWAPTEKEGEAKGYVPAKTIDGLEEIGGIEGWWDQEGRWGKESQYVAFARSGKVLDADVCEALVRQAVVEVLAVKSTRQDRLTATWAKGGRKNFDRAMAVGLVIQEDGSLALKGDAEVTRAIGRVSAVESKDAEHEAYLTPEEAKERVKQWDPSWKSASLQDAHLKFAVHKRVFQLTGHHVHDAKLAQVNTVADLISTIVKPPKPTKVADAVRERGELLELPNVRVHDRRVTPIDKETAVGRWKVITEELEKRGLPVTGHEHLPKPVQRKWIQGRA</sequence>
<dbReference type="EMBL" id="LFIW01000612">
    <property type="protein sequence ID" value="KZL85502.1"/>
    <property type="molecule type" value="Genomic_DNA"/>
</dbReference>
<protein>
    <recommendedName>
        <fullName evidence="6">Large ribosomal subunit protein mL50</fullName>
    </recommendedName>
</protein>
<reference evidence="8 9" key="1">
    <citation type="submission" date="2015-06" db="EMBL/GenBank/DDBJ databases">
        <title>Survival trade-offs in plant roots during colonization by closely related pathogenic and mutualistic fungi.</title>
        <authorList>
            <person name="Hacquard S."/>
            <person name="Kracher B."/>
            <person name="Hiruma K."/>
            <person name="Weinman A."/>
            <person name="Muench P."/>
            <person name="Garrido Oter R."/>
            <person name="Ver Loren van Themaat E."/>
            <person name="Dallerey J.-F."/>
            <person name="Damm U."/>
            <person name="Henrissat B."/>
            <person name="Lespinet O."/>
            <person name="Thon M."/>
            <person name="Kemen E."/>
            <person name="McHardy A.C."/>
            <person name="Schulze-Lefert P."/>
            <person name="O'Connell R.J."/>
        </authorList>
    </citation>
    <scope>NUCLEOTIDE SEQUENCE [LARGE SCALE GENOMIC DNA]</scope>
    <source>
        <strain evidence="8 9">MAFF 238704</strain>
    </source>
</reference>
<dbReference type="STRING" id="1573173.A0A161Y7M9"/>
<evidence type="ECO:0000256" key="2">
    <source>
        <dbReference type="ARBA" id="ARBA00008860"/>
    </source>
</evidence>
<evidence type="ECO:0000256" key="5">
    <source>
        <dbReference type="ARBA" id="ARBA00023274"/>
    </source>
</evidence>
<dbReference type="Proteomes" id="UP000076584">
    <property type="component" value="Unassembled WGS sequence"/>
</dbReference>
<evidence type="ECO:0000256" key="7">
    <source>
        <dbReference type="SAM" id="MobiDB-lite"/>
    </source>
</evidence>
<accession>A0A161Y7M9</accession>
<dbReference type="Pfam" id="PF10501">
    <property type="entry name" value="Ribosomal_L50"/>
    <property type="match status" value="1"/>
</dbReference>
<feature type="region of interest" description="Disordered" evidence="7">
    <location>
        <begin position="77"/>
        <end position="104"/>
    </location>
</feature>
<gene>
    <name evidence="8" type="ORF">CI238_10989</name>
</gene>
<dbReference type="InterPro" id="IPR018305">
    <property type="entry name" value="Ribosomal_m50"/>
</dbReference>
<dbReference type="GO" id="GO:1990904">
    <property type="term" value="C:ribonucleoprotein complex"/>
    <property type="evidence" value="ECO:0007669"/>
    <property type="project" value="UniProtKB-KW"/>
</dbReference>
<keyword evidence="5" id="KW-0687">Ribonucleoprotein</keyword>
<evidence type="ECO:0000313" key="8">
    <source>
        <dbReference type="EMBL" id="KZL85502.1"/>
    </source>
</evidence>
<feature type="non-terminal residue" evidence="8">
    <location>
        <position position="1"/>
    </location>
</feature>
<keyword evidence="4" id="KW-0496">Mitochondrion</keyword>
<evidence type="ECO:0000313" key="9">
    <source>
        <dbReference type="Proteomes" id="UP000076584"/>
    </source>
</evidence>
<comment type="caution">
    <text evidence="8">The sequence shown here is derived from an EMBL/GenBank/DDBJ whole genome shotgun (WGS) entry which is preliminary data.</text>
</comment>
<proteinExistence type="inferred from homology"/>
<keyword evidence="9" id="KW-1185">Reference proteome</keyword>
<evidence type="ECO:0000256" key="6">
    <source>
        <dbReference type="ARBA" id="ARBA00035183"/>
    </source>
</evidence>
<keyword evidence="3" id="KW-0689">Ribosomal protein</keyword>
<dbReference type="GO" id="GO:0005840">
    <property type="term" value="C:ribosome"/>
    <property type="evidence" value="ECO:0007669"/>
    <property type="project" value="UniProtKB-KW"/>
</dbReference>
<comment type="similarity">
    <text evidence="2">Belongs to the mitochondrion-specific ribosomal protein mL50 family.</text>
</comment>
<comment type="subcellular location">
    <subcellularLocation>
        <location evidence="1">Mitochondrion</location>
    </subcellularLocation>
</comment>
<feature type="region of interest" description="Disordered" evidence="7">
    <location>
        <begin position="120"/>
        <end position="139"/>
    </location>
</feature>
<evidence type="ECO:0000256" key="1">
    <source>
        <dbReference type="ARBA" id="ARBA00004173"/>
    </source>
</evidence>
<organism evidence="8 9">
    <name type="scientific">Colletotrichum incanum</name>
    <name type="common">Soybean anthracnose fungus</name>
    <dbReference type="NCBI Taxonomy" id="1573173"/>
    <lineage>
        <taxon>Eukaryota</taxon>
        <taxon>Fungi</taxon>
        <taxon>Dikarya</taxon>
        <taxon>Ascomycota</taxon>
        <taxon>Pezizomycotina</taxon>
        <taxon>Sordariomycetes</taxon>
        <taxon>Hypocreomycetidae</taxon>
        <taxon>Glomerellales</taxon>
        <taxon>Glomerellaceae</taxon>
        <taxon>Colletotrichum</taxon>
        <taxon>Colletotrichum spaethianum species complex</taxon>
    </lineage>
</organism>